<accession>A0ABU5QBR0</accession>
<dbReference type="NCBIfam" id="TIGR00778">
    <property type="entry name" value="ahpD_dom"/>
    <property type="match status" value="1"/>
</dbReference>
<organism evidence="2 3">
    <name type="scientific">Arcicella rigui</name>
    <dbReference type="NCBI Taxonomy" id="797020"/>
    <lineage>
        <taxon>Bacteria</taxon>
        <taxon>Pseudomonadati</taxon>
        <taxon>Bacteroidota</taxon>
        <taxon>Cytophagia</taxon>
        <taxon>Cytophagales</taxon>
        <taxon>Flectobacillaceae</taxon>
        <taxon>Arcicella</taxon>
    </lineage>
</organism>
<dbReference type="InterPro" id="IPR003779">
    <property type="entry name" value="CMD-like"/>
</dbReference>
<protein>
    <submittedName>
        <fullName evidence="2">Peroxidase-related enzyme</fullName>
    </submittedName>
</protein>
<dbReference type="GO" id="GO:0004601">
    <property type="term" value="F:peroxidase activity"/>
    <property type="evidence" value="ECO:0007669"/>
    <property type="project" value="UniProtKB-KW"/>
</dbReference>
<dbReference type="Gene3D" id="1.20.1290.10">
    <property type="entry name" value="AhpD-like"/>
    <property type="match status" value="1"/>
</dbReference>
<feature type="domain" description="Carboxymuconolactone decarboxylase-like" evidence="1">
    <location>
        <begin position="25"/>
        <end position="70"/>
    </location>
</feature>
<dbReference type="RefSeq" id="WP_323297433.1">
    <property type="nucleotide sequence ID" value="NZ_JAYFUM010000016.1"/>
</dbReference>
<proteinExistence type="predicted"/>
<comment type="caution">
    <text evidence="2">The sequence shown here is derived from an EMBL/GenBank/DDBJ whole genome shotgun (WGS) entry which is preliminary data.</text>
</comment>
<dbReference type="Pfam" id="PF02627">
    <property type="entry name" value="CMD"/>
    <property type="match status" value="1"/>
</dbReference>
<evidence type="ECO:0000313" key="2">
    <source>
        <dbReference type="EMBL" id="MEA5140279.1"/>
    </source>
</evidence>
<dbReference type="PANTHER" id="PTHR35446">
    <property type="entry name" value="SI:CH211-175M2.5"/>
    <property type="match status" value="1"/>
</dbReference>
<dbReference type="InterPro" id="IPR029032">
    <property type="entry name" value="AhpD-like"/>
</dbReference>
<keyword evidence="2" id="KW-0560">Oxidoreductase</keyword>
<dbReference type="InterPro" id="IPR004675">
    <property type="entry name" value="AhpD_core"/>
</dbReference>
<keyword evidence="2" id="KW-0575">Peroxidase</keyword>
<name>A0ABU5QBR0_9BACT</name>
<dbReference type="NCBIfam" id="TIGR01926">
    <property type="entry name" value="peroxid_rel"/>
    <property type="match status" value="1"/>
</dbReference>
<gene>
    <name evidence="2" type="ORF">VB248_14100</name>
</gene>
<evidence type="ECO:0000259" key="1">
    <source>
        <dbReference type="Pfam" id="PF02627"/>
    </source>
</evidence>
<reference evidence="2 3" key="1">
    <citation type="submission" date="2023-12" db="EMBL/GenBank/DDBJ databases">
        <title>Novel species of the genus Arcicella isolated from rivers.</title>
        <authorList>
            <person name="Lu H."/>
        </authorList>
    </citation>
    <scope>NUCLEOTIDE SEQUENCE [LARGE SCALE GENOMIC DNA]</scope>
    <source>
        <strain evidence="2 3">KCTC 23307</strain>
    </source>
</reference>
<dbReference type="Proteomes" id="UP001302949">
    <property type="component" value="Unassembled WGS sequence"/>
</dbReference>
<dbReference type="SUPFAM" id="SSF69118">
    <property type="entry name" value="AhpD-like"/>
    <property type="match status" value="1"/>
</dbReference>
<dbReference type="EMBL" id="JAYFUM010000016">
    <property type="protein sequence ID" value="MEA5140279.1"/>
    <property type="molecule type" value="Genomic_DNA"/>
</dbReference>
<sequence length="190" mass="20853">MPHIPLAVHLPGITGLLEYRQDTAQPIRELTQILLRGESTLSEGERELIATLVSSQNQCKFCTTAHTSAANILLGESETCEMVKADFETAPVSDKMKALLAIASHVQQNGKNVTVQDIERAKTAGASDREIHDTVLIAALFCLYNKYVDGLASVTPAEPAFYEKLGQRITTNGYNRVPAIYEQLKKEHEG</sequence>
<keyword evidence="3" id="KW-1185">Reference proteome</keyword>
<evidence type="ECO:0000313" key="3">
    <source>
        <dbReference type="Proteomes" id="UP001302949"/>
    </source>
</evidence>
<dbReference type="PANTHER" id="PTHR35446:SF2">
    <property type="entry name" value="CARBOXYMUCONOLACTONE DECARBOXYLASE-LIKE DOMAIN-CONTAINING PROTEIN"/>
    <property type="match status" value="1"/>
</dbReference>
<dbReference type="InterPro" id="IPR010195">
    <property type="entry name" value="Uncharacterised_peroxidase-rel"/>
</dbReference>